<dbReference type="EMBL" id="SNRW01031519">
    <property type="protein sequence ID" value="KAA6357372.1"/>
    <property type="molecule type" value="Genomic_DNA"/>
</dbReference>
<organism evidence="1 2">
    <name type="scientific">Streblomastix strix</name>
    <dbReference type="NCBI Taxonomy" id="222440"/>
    <lineage>
        <taxon>Eukaryota</taxon>
        <taxon>Metamonada</taxon>
        <taxon>Preaxostyla</taxon>
        <taxon>Oxymonadida</taxon>
        <taxon>Streblomastigidae</taxon>
        <taxon>Streblomastix</taxon>
    </lineage>
</organism>
<accession>A0A5J4THM4</accession>
<gene>
    <name evidence="1" type="ORF">EZS28_047101</name>
</gene>
<name>A0A5J4THM4_9EUKA</name>
<reference evidence="1 2" key="1">
    <citation type="submission" date="2019-03" db="EMBL/GenBank/DDBJ databases">
        <title>Single cell metagenomics reveals metabolic interactions within the superorganism composed of flagellate Streblomastix strix and complex community of Bacteroidetes bacteria on its surface.</title>
        <authorList>
            <person name="Treitli S.C."/>
            <person name="Kolisko M."/>
            <person name="Husnik F."/>
            <person name="Keeling P."/>
            <person name="Hampl V."/>
        </authorList>
    </citation>
    <scope>NUCLEOTIDE SEQUENCE [LARGE SCALE GENOMIC DNA]</scope>
    <source>
        <strain evidence="1">ST1C</strain>
    </source>
</reference>
<evidence type="ECO:0000313" key="2">
    <source>
        <dbReference type="Proteomes" id="UP000324800"/>
    </source>
</evidence>
<comment type="caution">
    <text evidence="1">The sequence shown here is derived from an EMBL/GenBank/DDBJ whole genome shotgun (WGS) entry which is preliminary data.</text>
</comment>
<dbReference type="AlphaFoldDB" id="A0A5J4THM4"/>
<proteinExistence type="predicted"/>
<sequence>MGQDQSSLNSSVIKEIFSKDIDLQQADKVLGKLSSEVILLNVSDQAKNANTSLCKSIRSNLGNCKTENERLLLNYLEFLVEKGAQLSDSGGMNALHQVLTDSNLIEKVQKLILQKATDKQDQIIISPFANVQTQLIRVFLFMMKGQPIEKNLLESCSSNVERNIVALQNMIKDKYQLTFEKQIKEFRQDKVMENALIQGIKTLYTLNNITSENMTHLTNNSLPKQLLTFIHFNCLDKLNCEQQIKLTITRPVAYLIVAVMHILNSFTSKSVALCKYAEQQHNVIAHISARIWANRPKGIIIPEELQFLTNILTSNQKHL</sequence>
<protein>
    <submittedName>
        <fullName evidence="1">Uncharacterized protein</fullName>
    </submittedName>
</protein>
<evidence type="ECO:0000313" key="1">
    <source>
        <dbReference type="EMBL" id="KAA6357372.1"/>
    </source>
</evidence>
<dbReference type="Proteomes" id="UP000324800">
    <property type="component" value="Unassembled WGS sequence"/>
</dbReference>